<accession>A0A0N5AWK0</accession>
<feature type="region of interest" description="Disordered" evidence="1">
    <location>
        <begin position="375"/>
        <end position="430"/>
    </location>
</feature>
<organism evidence="3 4">
    <name type="scientific">Syphacia muris</name>
    <dbReference type="NCBI Taxonomy" id="451379"/>
    <lineage>
        <taxon>Eukaryota</taxon>
        <taxon>Metazoa</taxon>
        <taxon>Ecdysozoa</taxon>
        <taxon>Nematoda</taxon>
        <taxon>Chromadorea</taxon>
        <taxon>Rhabditida</taxon>
        <taxon>Spirurina</taxon>
        <taxon>Oxyuridomorpha</taxon>
        <taxon>Oxyuroidea</taxon>
        <taxon>Oxyuridae</taxon>
        <taxon>Syphacia</taxon>
    </lineage>
</organism>
<feature type="compositionally biased region" description="Polar residues" evidence="1">
    <location>
        <begin position="302"/>
        <end position="324"/>
    </location>
</feature>
<dbReference type="Gene3D" id="2.30.29.30">
    <property type="entry name" value="Pleckstrin-homology domain (PH domain)/Phosphotyrosine-binding domain (PTB)"/>
    <property type="match status" value="1"/>
</dbReference>
<dbReference type="Proteomes" id="UP000046393">
    <property type="component" value="Unplaced"/>
</dbReference>
<feature type="compositionally biased region" description="Polar residues" evidence="1">
    <location>
        <begin position="398"/>
        <end position="408"/>
    </location>
</feature>
<dbReference type="InterPro" id="IPR011993">
    <property type="entry name" value="PH-like_dom_sf"/>
</dbReference>
<dbReference type="Pfam" id="PF00568">
    <property type="entry name" value="WH1"/>
    <property type="match status" value="1"/>
</dbReference>
<dbReference type="SUPFAM" id="SSF50729">
    <property type="entry name" value="PH domain-like"/>
    <property type="match status" value="1"/>
</dbReference>
<evidence type="ECO:0000313" key="4">
    <source>
        <dbReference type="WBParaSite" id="SMUV_0000930201-mRNA-1"/>
    </source>
</evidence>
<dbReference type="GO" id="GO:0017124">
    <property type="term" value="F:SH3 domain binding"/>
    <property type="evidence" value="ECO:0007669"/>
    <property type="project" value="TreeGrafter"/>
</dbReference>
<feature type="region of interest" description="Disordered" evidence="1">
    <location>
        <begin position="235"/>
        <end position="290"/>
    </location>
</feature>
<evidence type="ECO:0000313" key="3">
    <source>
        <dbReference type="Proteomes" id="UP000046393"/>
    </source>
</evidence>
<dbReference type="SUPFAM" id="SSF118370">
    <property type="entry name" value="Vasodilator-stimulated phosphoprotein, VASP, tetramerisation domain"/>
    <property type="match status" value="1"/>
</dbReference>
<dbReference type="STRING" id="451379.A0A0N5AWK0"/>
<dbReference type="CDD" id="cd01207">
    <property type="entry name" value="EVH1_Ena_VASP-like"/>
    <property type="match status" value="1"/>
</dbReference>
<sequence length="466" mass="50337">MATADVMVYDDATKRWLSPDGSIEPARSQVRILHNSHTNAFRIVGTRLQDRQWILNCNVYERLKYNRATPLFHQWRDEKRKVYGLSFMSEEDAQSFINVITRALTLLASSNDYQNGSGFSNSNGIYHEPQQLHHVAHSEPSFRDPDQESICSGGVPANVTNNYRLVFYIFEVFFKLKSSHSVLSSAGAGLTLSNAQRRASQGSSSSSNGSSGPGIVYAPSNVASSSVRNVSVPETSAPASANIPPVPPIPPATLCTTSHSTASAPSAPSAPPAPPPPPPMGGFGINKSSAPSIADQIKNVQLRKTTNQNSTTSAKSENFTSNKQEIGGGRGALVSELEATLNKRKNFVENIESRSSAAESSSSSNVVKRAWERPGGNMFTNLNNGGSDASRTHKNVNRAPSGSSLSSQEEPKQNMVSVVSKGGDSSTPTTLTYEMLEKWKIDLLHEVEEKIDKAKSEILEAIKSLK</sequence>
<dbReference type="WBParaSite" id="SMUV_0000930201-mRNA-1">
    <property type="protein sequence ID" value="SMUV_0000930201-mRNA-1"/>
    <property type="gene ID" value="SMUV_0000930201"/>
</dbReference>
<name>A0A0N5AWK0_9BILA</name>
<dbReference type="AlphaFoldDB" id="A0A0N5AWK0"/>
<dbReference type="InterPro" id="IPR038023">
    <property type="entry name" value="VASP_sf"/>
</dbReference>
<feature type="compositionally biased region" description="Pro residues" evidence="1">
    <location>
        <begin position="268"/>
        <end position="280"/>
    </location>
</feature>
<feature type="region of interest" description="Disordered" evidence="1">
    <location>
        <begin position="302"/>
        <end position="327"/>
    </location>
</feature>
<evidence type="ECO:0000259" key="2">
    <source>
        <dbReference type="PROSITE" id="PS50229"/>
    </source>
</evidence>
<protein>
    <submittedName>
        <fullName evidence="4">WH1 domain-containing protein</fullName>
    </submittedName>
</protein>
<feature type="domain" description="WH1" evidence="2">
    <location>
        <begin position="1"/>
        <end position="107"/>
    </location>
</feature>
<keyword evidence="3" id="KW-1185">Reference proteome</keyword>
<dbReference type="PROSITE" id="PS50229">
    <property type="entry name" value="WH1"/>
    <property type="match status" value="1"/>
</dbReference>
<dbReference type="PANTHER" id="PTHR11202:SF22">
    <property type="entry name" value="PROTEIN ENABLED"/>
    <property type="match status" value="1"/>
</dbReference>
<evidence type="ECO:0000256" key="1">
    <source>
        <dbReference type="SAM" id="MobiDB-lite"/>
    </source>
</evidence>
<dbReference type="SMART" id="SM00461">
    <property type="entry name" value="WH1"/>
    <property type="match status" value="1"/>
</dbReference>
<dbReference type="PANTHER" id="PTHR11202">
    <property type="entry name" value="SPROUTY-RELATED, EVH1 DOMAIN-CONTAINING PROTEIN FAMILY MEMBER"/>
    <property type="match status" value="1"/>
</dbReference>
<dbReference type="InterPro" id="IPR000697">
    <property type="entry name" value="WH1/EVH1_dom"/>
</dbReference>
<reference evidence="4" key="1">
    <citation type="submission" date="2017-02" db="UniProtKB">
        <authorList>
            <consortium name="WormBaseParasite"/>
        </authorList>
    </citation>
    <scope>IDENTIFICATION</scope>
</reference>
<proteinExistence type="predicted"/>
<feature type="compositionally biased region" description="Polar residues" evidence="1">
    <location>
        <begin position="378"/>
        <end position="389"/>
    </location>
</feature>